<comment type="caution">
    <text evidence="2">The sequence shown here is derived from an EMBL/GenBank/DDBJ whole genome shotgun (WGS) entry which is preliminary data.</text>
</comment>
<feature type="non-terminal residue" evidence="2">
    <location>
        <position position="141"/>
    </location>
</feature>
<proteinExistence type="inferred from homology"/>
<dbReference type="InterPro" id="IPR001360">
    <property type="entry name" value="Glyco_hydro_1"/>
</dbReference>
<dbReference type="GO" id="GO:0008422">
    <property type="term" value="F:beta-glucosidase activity"/>
    <property type="evidence" value="ECO:0007669"/>
    <property type="project" value="TreeGrafter"/>
</dbReference>
<organism evidence="2 3">
    <name type="scientific">Clostridium perfringens</name>
    <dbReference type="NCBI Taxonomy" id="1502"/>
    <lineage>
        <taxon>Bacteria</taxon>
        <taxon>Bacillati</taxon>
        <taxon>Bacillota</taxon>
        <taxon>Clostridia</taxon>
        <taxon>Eubacteriales</taxon>
        <taxon>Clostridiaceae</taxon>
        <taxon>Clostridium</taxon>
    </lineage>
</organism>
<dbReference type="RefSeq" id="WP_322459152.1">
    <property type="nucleotide sequence ID" value="NZ_WNVC01000860.1"/>
</dbReference>
<dbReference type="InterPro" id="IPR033132">
    <property type="entry name" value="GH_1_N_CS"/>
</dbReference>
<accession>A0AAW9I969</accession>
<comment type="similarity">
    <text evidence="1">Belongs to the glycosyl hydrolase 1 family.</text>
</comment>
<dbReference type="PANTHER" id="PTHR10353">
    <property type="entry name" value="GLYCOSYL HYDROLASE"/>
    <property type="match status" value="1"/>
</dbReference>
<name>A0AAW9I969_CLOPF</name>
<evidence type="ECO:0000256" key="1">
    <source>
        <dbReference type="RuleBase" id="RU003690"/>
    </source>
</evidence>
<evidence type="ECO:0000313" key="3">
    <source>
        <dbReference type="Proteomes" id="UP001291306"/>
    </source>
</evidence>
<evidence type="ECO:0000313" key="2">
    <source>
        <dbReference type="EMBL" id="MDZ5000953.1"/>
    </source>
</evidence>
<dbReference type="SUPFAM" id="SSF51445">
    <property type="entry name" value="(Trans)glycosidases"/>
    <property type="match status" value="1"/>
</dbReference>
<reference evidence="2" key="1">
    <citation type="submission" date="2019-11" db="EMBL/GenBank/DDBJ databases">
        <title>Characterization of Clostridium perfringens isolates from swine manure treated agricultural soils.</title>
        <authorList>
            <person name="Wushke S.T."/>
        </authorList>
    </citation>
    <scope>NUCLEOTIDE SEQUENCE</scope>
    <source>
        <strain evidence="2">X26</strain>
    </source>
</reference>
<dbReference type="AlphaFoldDB" id="A0AAW9I969"/>
<sequence>MIYEKLDKFKDGFLWGSASAAYQVEGSYDIDGKGLSIWDKFTEIPGTTYKGTNGKVAVDHYHRYKEDIELMKEMGLKAYRFSIAWSRIYPKGRGEVNEKGLEFYDKLIDELIANEIKPIITIYHWDLPQHLQELYGGWESR</sequence>
<dbReference type="Proteomes" id="UP001291306">
    <property type="component" value="Unassembled WGS sequence"/>
</dbReference>
<dbReference type="Pfam" id="PF00232">
    <property type="entry name" value="Glyco_hydro_1"/>
    <property type="match status" value="1"/>
</dbReference>
<dbReference type="Gene3D" id="3.20.20.80">
    <property type="entry name" value="Glycosidases"/>
    <property type="match status" value="1"/>
</dbReference>
<dbReference type="PANTHER" id="PTHR10353:SF136">
    <property type="entry name" value="ARYL-PHOSPHO-BETA-D-GLUCOSIDASE BGLC"/>
    <property type="match status" value="1"/>
</dbReference>
<dbReference type="InterPro" id="IPR017853">
    <property type="entry name" value="GH"/>
</dbReference>
<dbReference type="GO" id="GO:0005829">
    <property type="term" value="C:cytosol"/>
    <property type="evidence" value="ECO:0007669"/>
    <property type="project" value="TreeGrafter"/>
</dbReference>
<gene>
    <name evidence="2" type="ORF">GNF79_18190</name>
</gene>
<dbReference type="GO" id="GO:0016052">
    <property type="term" value="P:carbohydrate catabolic process"/>
    <property type="evidence" value="ECO:0007669"/>
    <property type="project" value="TreeGrafter"/>
</dbReference>
<protein>
    <submittedName>
        <fullName evidence="2">Family 1 glycosylhydrolase</fullName>
    </submittedName>
</protein>
<dbReference type="PROSITE" id="PS00653">
    <property type="entry name" value="GLYCOSYL_HYDROL_F1_2"/>
    <property type="match status" value="1"/>
</dbReference>
<dbReference type="EMBL" id="WNVC01000860">
    <property type="protein sequence ID" value="MDZ5000953.1"/>
    <property type="molecule type" value="Genomic_DNA"/>
</dbReference>